<dbReference type="GO" id="GO:0045259">
    <property type="term" value="C:proton-transporting ATP synthase complex"/>
    <property type="evidence" value="ECO:0007669"/>
    <property type="project" value="UniProtKB-KW"/>
</dbReference>
<gene>
    <name evidence="13" type="primary">atpF</name>
    <name evidence="16" type="ORF">DPQ33_08005</name>
</gene>
<dbReference type="RefSeq" id="WP_144302700.1">
    <property type="nucleotide sequence ID" value="NZ_QMIE01000006.1"/>
</dbReference>
<keyword evidence="15" id="KW-0175">Coiled coil</keyword>
<comment type="subunit">
    <text evidence="13">F-type ATPases have 2 components, F(1) - the catalytic core - and F(0) - the membrane proton channel. F(1) has five subunits: alpha(3), beta(3), gamma(1), delta(1), epsilon(1). F(0) has three main subunits: a(1), b(2) and c(10-14). The alpha and beta chains form an alternating ring which encloses part of the gamma chain. F(1) is attached to F(0) by a central stalk formed by the gamma and epsilon chains, while a peripheral stalk is formed by the delta and b chains.</text>
</comment>
<keyword evidence="6 13" id="KW-1133">Transmembrane helix</keyword>
<dbReference type="InterPro" id="IPR050059">
    <property type="entry name" value="ATP_synthase_B_chain"/>
</dbReference>
<evidence type="ECO:0000256" key="14">
    <source>
        <dbReference type="RuleBase" id="RU003848"/>
    </source>
</evidence>
<comment type="caution">
    <text evidence="16">The sequence shown here is derived from an EMBL/GenBank/DDBJ whole genome shotgun (WGS) entry which is preliminary data.</text>
</comment>
<feature type="transmembrane region" description="Helical" evidence="13">
    <location>
        <begin position="6"/>
        <end position="27"/>
    </location>
</feature>
<keyword evidence="2 13" id="KW-0813">Transport</keyword>
<dbReference type="Pfam" id="PF00430">
    <property type="entry name" value="ATP-synt_B"/>
    <property type="match status" value="1"/>
</dbReference>
<reference evidence="16 17" key="1">
    <citation type="submission" date="2018-06" db="EMBL/GenBank/DDBJ databases">
        <title>Complete genome of Desulfovibrio indonesiensis P37SLT.</title>
        <authorList>
            <person name="Crispim J.S."/>
            <person name="Vidigal P.M.P."/>
            <person name="Silva L.C.F."/>
            <person name="Laguardia C.N."/>
            <person name="Araujo L.C."/>
            <person name="Dias R.S."/>
            <person name="Sousa M.P."/>
            <person name="Paula S.O."/>
            <person name="Silva C."/>
        </authorList>
    </citation>
    <scope>NUCLEOTIDE SEQUENCE [LARGE SCALE GENOMIC DNA]</scope>
    <source>
        <strain evidence="16 17">P37SLT</strain>
    </source>
</reference>
<keyword evidence="7 13" id="KW-0406">Ion transport</keyword>
<dbReference type="CDD" id="cd06503">
    <property type="entry name" value="ATP-synt_Fo_b"/>
    <property type="match status" value="1"/>
</dbReference>
<dbReference type="InterPro" id="IPR002146">
    <property type="entry name" value="ATP_synth_b/b'su_bac/chlpt"/>
</dbReference>
<evidence type="ECO:0000256" key="11">
    <source>
        <dbReference type="ARBA" id="ARBA00025614"/>
    </source>
</evidence>
<keyword evidence="4 13" id="KW-0812">Transmembrane</keyword>
<keyword evidence="9 13" id="KW-0066">ATP synthesis</keyword>
<evidence type="ECO:0000256" key="5">
    <source>
        <dbReference type="ARBA" id="ARBA00022781"/>
    </source>
</evidence>
<sequence length="138" mass="15221">MIDLDITVVVQLINFLITLVVLNYLLVKPIRAKMKERADSIDAMTAEVEKFNEQAENKLQNYEEALAEARKAGTGERIKMKEAGEAEQDSILAAAQETAQDDLTKARSEIESQTKVALEKLRSQVDAMAAKAADKVLG</sequence>
<organism evidence="16 17">
    <name type="scientific">Oceanidesulfovibrio indonesiensis</name>
    <dbReference type="NCBI Taxonomy" id="54767"/>
    <lineage>
        <taxon>Bacteria</taxon>
        <taxon>Pseudomonadati</taxon>
        <taxon>Thermodesulfobacteriota</taxon>
        <taxon>Desulfovibrionia</taxon>
        <taxon>Desulfovibrionales</taxon>
        <taxon>Desulfovibrionaceae</taxon>
        <taxon>Oceanidesulfovibrio</taxon>
    </lineage>
</organism>
<protein>
    <recommendedName>
        <fullName evidence="13">ATP synthase subunit b</fullName>
    </recommendedName>
    <alternativeName>
        <fullName evidence="13">ATP synthase F(0) sector subunit b</fullName>
    </alternativeName>
    <alternativeName>
        <fullName evidence="13">ATPase subunit I</fullName>
    </alternativeName>
    <alternativeName>
        <fullName evidence="13">F-type ATPase subunit b</fullName>
        <shortName evidence="13">F-ATPase subunit b</shortName>
    </alternativeName>
</protein>
<dbReference type="AlphaFoldDB" id="A0A7M3MF80"/>
<evidence type="ECO:0000256" key="13">
    <source>
        <dbReference type="HAMAP-Rule" id="MF_01398"/>
    </source>
</evidence>
<comment type="subcellular location">
    <subcellularLocation>
        <location evidence="13">Cell membrane</location>
        <topology evidence="13">Single-pass membrane protein</topology>
    </subcellularLocation>
    <subcellularLocation>
        <location evidence="12">Endomembrane system</location>
        <topology evidence="12">Single-pass membrane protein</topology>
    </subcellularLocation>
</comment>
<dbReference type="PANTHER" id="PTHR33445">
    <property type="entry name" value="ATP SYNTHASE SUBUNIT B', CHLOROPLASTIC"/>
    <property type="match status" value="1"/>
</dbReference>
<name>A0A7M3MF80_9BACT</name>
<keyword evidence="8 13" id="KW-0472">Membrane</keyword>
<evidence type="ECO:0000256" key="7">
    <source>
        <dbReference type="ARBA" id="ARBA00023065"/>
    </source>
</evidence>
<evidence type="ECO:0000256" key="12">
    <source>
        <dbReference type="ARBA" id="ARBA00037847"/>
    </source>
</evidence>
<evidence type="ECO:0000256" key="3">
    <source>
        <dbReference type="ARBA" id="ARBA00022547"/>
    </source>
</evidence>
<dbReference type="GO" id="GO:0012505">
    <property type="term" value="C:endomembrane system"/>
    <property type="evidence" value="ECO:0007669"/>
    <property type="project" value="UniProtKB-SubCell"/>
</dbReference>
<comment type="function">
    <text evidence="10 13">F(1)F(0) ATP synthase produces ATP from ADP in the presence of a proton or sodium gradient. F-type ATPases consist of two structural domains, F(1) containing the extramembraneous catalytic core and F(0) containing the membrane proton channel, linked together by a central stalk and a peripheral stalk. During catalysis, ATP synthesis in the catalytic domain of F(1) is coupled via a rotary mechanism of the central stalk subunits to proton translocation.</text>
</comment>
<proteinExistence type="inferred from homology"/>
<dbReference type="HAMAP" id="MF_01398">
    <property type="entry name" value="ATP_synth_b_bprime"/>
    <property type="match status" value="1"/>
</dbReference>
<dbReference type="EMBL" id="QMIE01000006">
    <property type="protein sequence ID" value="TVM17582.1"/>
    <property type="molecule type" value="Genomic_DNA"/>
</dbReference>
<keyword evidence="13" id="KW-1003">Cell membrane</keyword>
<dbReference type="GO" id="GO:0005886">
    <property type="term" value="C:plasma membrane"/>
    <property type="evidence" value="ECO:0007669"/>
    <property type="project" value="UniProtKB-SubCell"/>
</dbReference>
<dbReference type="PANTHER" id="PTHR33445:SF2">
    <property type="entry name" value="ATP SYNTHASE SUBUNIT B', CHLOROPLASTIC"/>
    <property type="match status" value="1"/>
</dbReference>
<feature type="coiled-coil region" evidence="15">
    <location>
        <begin position="41"/>
        <end position="72"/>
    </location>
</feature>
<evidence type="ECO:0000256" key="2">
    <source>
        <dbReference type="ARBA" id="ARBA00022448"/>
    </source>
</evidence>
<comment type="function">
    <text evidence="11">Component of the F(0) channel, it forms part of the peripheral stalk, linking F(1) to F(0). The b'-subunit is a diverged and duplicated form of b found in plants and photosynthetic bacteria.</text>
</comment>
<evidence type="ECO:0000256" key="15">
    <source>
        <dbReference type="SAM" id="Coils"/>
    </source>
</evidence>
<evidence type="ECO:0000256" key="1">
    <source>
        <dbReference type="ARBA" id="ARBA00005513"/>
    </source>
</evidence>
<evidence type="ECO:0000256" key="6">
    <source>
        <dbReference type="ARBA" id="ARBA00022989"/>
    </source>
</evidence>
<evidence type="ECO:0000256" key="9">
    <source>
        <dbReference type="ARBA" id="ARBA00023310"/>
    </source>
</evidence>
<dbReference type="GO" id="GO:0046933">
    <property type="term" value="F:proton-transporting ATP synthase activity, rotational mechanism"/>
    <property type="evidence" value="ECO:0007669"/>
    <property type="project" value="UniProtKB-UniRule"/>
</dbReference>
<accession>A0A7M3MF80</accession>
<keyword evidence="3 13" id="KW-0138">CF(0)</keyword>
<evidence type="ECO:0000313" key="17">
    <source>
        <dbReference type="Proteomes" id="UP000448292"/>
    </source>
</evidence>
<keyword evidence="17" id="KW-1185">Reference proteome</keyword>
<evidence type="ECO:0000313" key="16">
    <source>
        <dbReference type="EMBL" id="TVM17582.1"/>
    </source>
</evidence>
<dbReference type="Proteomes" id="UP000448292">
    <property type="component" value="Unassembled WGS sequence"/>
</dbReference>
<evidence type="ECO:0000256" key="10">
    <source>
        <dbReference type="ARBA" id="ARBA00025198"/>
    </source>
</evidence>
<comment type="similarity">
    <text evidence="1 13 14">Belongs to the ATPase B chain family.</text>
</comment>
<evidence type="ECO:0000256" key="8">
    <source>
        <dbReference type="ARBA" id="ARBA00023136"/>
    </source>
</evidence>
<dbReference type="GO" id="GO:0046961">
    <property type="term" value="F:proton-transporting ATPase activity, rotational mechanism"/>
    <property type="evidence" value="ECO:0007669"/>
    <property type="project" value="TreeGrafter"/>
</dbReference>
<dbReference type="OrthoDB" id="9794968at2"/>
<evidence type="ECO:0000256" key="4">
    <source>
        <dbReference type="ARBA" id="ARBA00022692"/>
    </source>
</evidence>
<keyword evidence="5 13" id="KW-0375">Hydrogen ion transport</keyword>